<evidence type="ECO:0000313" key="9">
    <source>
        <dbReference type="Proteomes" id="UP001596001"/>
    </source>
</evidence>
<dbReference type="InterPro" id="IPR004090">
    <property type="entry name" value="Chemotax_Me-accpt_rcpt"/>
</dbReference>
<name>A0ABV9QGQ2_9BURK</name>
<dbReference type="Gene3D" id="1.10.287.950">
    <property type="entry name" value="Methyl-accepting chemotaxis protein"/>
    <property type="match status" value="1"/>
</dbReference>
<organism evidence="8 9">
    <name type="scientific">Giesbergeria sinuosa</name>
    <dbReference type="NCBI Taxonomy" id="80883"/>
    <lineage>
        <taxon>Bacteria</taxon>
        <taxon>Pseudomonadati</taxon>
        <taxon>Pseudomonadota</taxon>
        <taxon>Betaproteobacteria</taxon>
        <taxon>Burkholderiales</taxon>
        <taxon>Comamonadaceae</taxon>
        <taxon>Giesbergeria</taxon>
    </lineage>
</organism>
<evidence type="ECO:0000256" key="3">
    <source>
        <dbReference type="PROSITE-ProRule" id="PRU00284"/>
    </source>
</evidence>
<dbReference type="SMART" id="SM00304">
    <property type="entry name" value="HAMP"/>
    <property type="match status" value="1"/>
</dbReference>
<dbReference type="PROSITE" id="PS50885">
    <property type="entry name" value="HAMP"/>
    <property type="match status" value="1"/>
</dbReference>
<dbReference type="RefSeq" id="WP_382433805.1">
    <property type="nucleotide sequence ID" value="NZ_JBHSHJ010000012.1"/>
</dbReference>
<sequence>MSIAKRLYLTLCLSLIGLMLVGFIGHLKMNKVYEVTNKGNFNTVPSVLVLSKAIDEFGQLRAHTSLHVLSADDNAKSDIEKYIKADYENVKESLKGYEVFASGSADRKMLDQHRAALEVYYKGVQGVLEMSRGNLFDEARDLIVKNQPNEIKLRDSFVEHMKLSDTISKEVAQEGRSEISSAIWVSVVVTCLIGIVVGWMIFVIARNLIHQLKFAGNFANTISAGDLTSKIEVRSNDETGQMMAAMKAMNDSLVKIVSAVRTGTDGIATASSEIAQGNSDLSTRTESQASALEQTAASMEELGSTVRQNADSARQANQLAVNASNVAVRGGEVVGQVVETMKDINESSRKIADIISVIDGIAFQTNILALNAAVEAARAGEQGRGFAVVASEVRSLAGRSADAAKEIKSLINASVERVEYGTVLVDKAGETMNEVVSAIKHVTDIVGEISAASSEQANGVAQVGEAVTLMDHATQQNAALVEQMAAATASLKAQAQDLVQAVSVFKLDFSAQNAAPRQAALRAAPVAAPLPRTGAAPRVAAAPKPAVPHQASKPAALMKPAPGKTKAAEDDWESF</sequence>
<evidence type="ECO:0000256" key="2">
    <source>
        <dbReference type="ARBA" id="ARBA00029447"/>
    </source>
</evidence>
<keyword evidence="9" id="KW-1185">Reference proteome</keyword>
<keyword evidence="5" id="KW-1133">Transmembrane helix</keyword>
<dbReference type="CDD" id="cd06225">
    <property type="entry name" value="HAMP"/>
    <property type="match status" value="1"/>
</dbReference>
<evidence type="ECO:0000259" key="7">
    <source>
        <dbReference type="PROSITE" id="PS50885"/>
    </source>
</evidence>
<evidence type="ECO:0000256" key="5">
    <source>
        <dbReference type="SAM" id="Phobius"/>
    </source>
</evidence>
<dbReference type="InterPro" id="IPR004089">
    <property type="entry name" value="MCPsignal_dom"/>
</dbReference>
<gene>
    <name evidence="8" type="ORF">ACFO6X_13195</name>
</gene>
<dbReference type="Proteomes" id="UP001596001">
    <property type="component" value="Unassembled WGS sequence"/>
</dbReference>
<comment type="similarity">
    <text evidence="2">Belongs to the methyl-accepting chemotaxis (MCP) protein family.</text>
</comment>
<accession>A0ABV9QGQ2</accession>
<dbReference type="Pfam" id="PF12729">
    <property type="entry name" value="4HB_MCP_1"/>
    <property type="match status" value="1"/>
</dbReference>
<comment type="caution">
    <text evidence="8">The sequence shown here is derived from an EMBL/GenBank/DDBJ whole genome shotgun (WGS) entry which is preliminary data.</text>
</comment>
<feature type="domain" description="HAMP" evidence="7">
    <location>
        <begin position="206"/>
        <end position="258"/>
    </location>
</feature>
<protein>
    <submittedName>
        <fullName evidence="8">Methyl-accepting chemotaxis protein</fullName>
    </submittedName>
</protein>
<feature type="transmembrane region" description="Helical" evidence="5">
    <location>
        <begin position="183"/>
        <end position="205"/>
    </location>
</feature>
<dbReference type="PANTHER" id="PTHR43531:SF14">
    <property type="entry name" value="METHYL-ACCEPTING CHEMOTAXIS PROTEIN I-RELATED"/>
    <property type="match status" value="1"/>
</dbReference>
<dbReference type="SMART" id="SM00283">
    <property type="entry name" value="MA"/>
    <property type="match status" value="1"/>
</dbReference>
<feature type="transmembrane region" description="Helical" evidence="5">
    <location>
        <begin position="7"/>
        <end position="27"/>
    </location>
</feature>
<dbReference type="EMBL" id="JBHSHJ010000012">
    <property type="protein sequence ID" value="MFC4789936.1"/>
    <property type="molecule type" value="Genomic_DNA"/>
</dbReference>
<reference evidence="9" key="1">
    <citation type="journal article" date="2019" name="Int. J. Syst. Evol. Microbiol.">
        <title>The Global Catalogue of Microorganisms (GCM) 10K type strain sequencing project: providing services to taxonomists for standard genome sequencing and annotation.</title>
        <authorList>
            <consortium name="The Broad Institute Genomics Platform"/>
            <consortium name="The Broad Institute Genome Sequencing Center for Infectious Disease"/>
            <person name="Wu L."/>
            <person name="Ma J."/>
        </authorList>
    </citation>
    <scope>NUCLEOTIDE SEQUENCE [LARGE SCALE GENOMIC DNA]</scope>
    <source>
        <strain evidence="9">CCUG 49452</strain>
    </source>
</reference>
<dbReference type="PANTHER" id="PTHR43531">
    <property type="entry name" value="PROTEIN ICFG"/>
    <property type="match status" value="1"/>
</dbReference>
<dbReference type="InterPro" id="IPR051310">
    <property type="entry name" value="MCP_chemotaxis"/>
</dbReference>
<dbReference type="PROSITE" id="PS50111">
    <property type="entry name" value="CHEMOTAXIS_TRANSDUC_2"/>
    <property type="match status" value="1"/>
</dbReference>
<keyword evidence="3" id="KW-0807">Transducer</keyword>
<keyword evidence="5" id="KW-0472">Membrane</keyword>
<feature type="region of interest" description="Disordered" evidence="4">
    <location>
        <begin position="534"/>
        <end position="575"/>
    </location>
</feature>
<feature type="compositionally biased region" description="Low complexity" evidence="4">
    <location>
        <begin position="534"/>
        <end position="548"/>
    </location>
</feature>
<dbReference type="SUPFAM" id="SSF58104">
    <property type="entry name" value="Methyl-accepting chemotaxis protein (MCP) signaling domain"/>
    <property type="match status" value="1"/>
</dbReference>
<evidence type="ECO:0000313" key="8">
    <source>
        <dbReference type="EMBL" id="MFC4789936.1"/>
    </source>
</evidence>
<dbReference type="InterPro" id="IPR024478">
    <property type="entry name" value="HlyB_4HB_MCP"/>
</dbReference>
<dbReference type="CDD" id="cd11386">
    <property type="entry name" value="MCP_signal"/>
    <property type="match status" value="1"/>
</dbReference>
<keyword evidence="5" id="KW-0812">Transmembrane</keyword>
<dbReference type="Pfam" id="PF00015">
    <property type="entry name" value="MCPsignal"/>
    <property type="match status" value="1"/>
</dbReference>
<proteinExistence type="inferred from homology"/>
<evidence type="ECO:0000256" key="4">
    <source>
        <dbReference type="SAM" id="MobiDB-lite"/>
    </source>
</evidence>
<dbReference type="Pfam" id="PF00672">
    <property type="entry name" value="HAMP"/>
    <property type="match status" value="1"/>
</dbReference>
<evidence type="ECO:0000256" key="1">
    <source>
        <dbReference type="ARBA" id="ARBA00022481"/>
    </source>
</evidence>
<dbReference type="PRINTS" id="PR00260">
    <property type="entry name" value="CHEMTRNSDUCR"/>
</dbReference>
<dbReference type="InterPro" id="IPR003660">
    <property type="entry name" value="HAMP_dom"/>
</dbReference>
<feature type="domain" description="Methyl-accepting transducer" evidence="6">
    <location>
        <begin position="263"/>
        <end position="492"/>
    </location>
</feature>
<evidence type="ECO:0000259" key="6">
    <source>
        <dbReference type="PROSITE" id="PS50111"/>
    </source>
</evidence>
<keyword evidence="1" id="KW-0488">Methylation</keyword>